<dbReference type="InterPro" id="IPR015813">
    <property type="entry name" value="Pyrv/PenolPyrv_kinase-like_dom"/>
</dbReference>
<comment type="caution">
    <text evidence="11">The sequence shown here is derived from an EMBL/GenBank/DDBJ whole genome shotgun (WGS) entry which is preliminary data.</text>
</comment>
<dbReference type="RefSeq" id="WP_006501933.1">
    <property type="nucleotide sequence ID" value="NZ_BAGZ01000005.1"/>
</dbReference>
<dbReference type="InterPro" id="IPR040442">
    <property type="entry name" value="Pyrv_kinase-like_dom_sf"/>
</dbReference>
<dbReference type="HAMAP" id="MF_00156">
    <property type="entry name" value="PanB"/>
    <property type="match status" value="1"/>
</dbReference>
<keyword evidence="12" id="KW-1185">Reference proteome</keyword>
<dbReference type="PANTHER" id="PTHR20881">
    <property type="entry name" value="3-METHYL-2-OXOBUTANOATE HYDROXYMETHYLTRANSFERASE"/>
    <property type="match status" value="1"/>
</dbReference>
<dbReference type="STRING" id="100225.SAMN05421595_0996"/>
<comment type="function">
    <text evidence="6 7">Catalyzes the reversible reaction in which hydroxymethyl group from 5,10-methylenetetrahydrofolate is transferred onto alpha-ketoisovalerate to form ketopantoate.</text>
</comment>
<dbReference type="AlphaFoldDB" id="K6ULE6"/>
<dbReference type="UniPathway" id="UPA00028">
    <property type="reaction ID" value="UER00003"/>
</dbReference>
<comment type="subunit">
    <text evidence="3 7">Homodecamer; pentamer of dimers.</text>
</comment>
<dbReference type="GO" id="GO:0005737">
    <property type="term" value="C:cytoplasm"/>
    <property type="evidence" value="ECO:0007669"/>
    <property type="project" value="UniProtKB-SubCell"/>
</dbReference>
<dbReference type="Pfam" id="PF02548">
    <property type="entry name" value="Pantoate_transf"/>
    <property type="match status" value="1"/>
</dbReference>
<feature type="binding site" evidence="7 10">
    <location>
        <position position="44"/>
    </location>
    <ligand>
        <name>Mg(2+)</name>
        <dbReference type="ChEBI" id="CHEBI:18420"/>
    </ligand>
</feature>
<dbReference type="NCBIfam" id="NF001452">
    <property type="entry name" value="PRK00311.1"/>
    <property type="match status" value="1"/>
</dbReference>
<feature type="binding site" evidence="7 10">
    <location>
        <position position="83"/>
    </location>
    <ligand>
        <name>Mg(2+)</name>
        <dbReference type="ChEBI" id="CHEBI:18420"/>
    </ligand>
</feature>
<evidence type="ECO:0000313" key="11">
    <source>
        <dbReference type="EMBL" id="GAB77181.1"/>
    </source>
</evidence>
<dbReference type="EC" id="2.1.2.11" evidence="7"/>
<dbReference type="InterPro" id="IPR003700">
    <property type="entry name" value="Pantoate_hydroxy_MeTrfase"/>
</dbReference>
<keyword evidence="7" id="KW-0963">Cytoplasm</keyword>
<evidence type="ECO:0000256" key="5">
    <source>
        <dbReference type="ARBA" id="ARBA00022679"/>
    </source>
</evidence>
<proteinExistence type="inferred from homology"/>
<feature type="binding site" evidence="7 9">
    <location>
        <position position="83"/>
    </location>
    <ligand>
        <name>3-methyl-2-oxobutanoate</name>
        <dbReference type="ChEBI" id="CHEBI:11851"/>
    </ligand>
</feature>
<gene>
    <name evidence="7 11" type="primary">panB</name>
    <name evidence="11" type="ORF">AUCHE_05_00850</name>
</gene>
<evidence type="ECO:0000256" key="10">
    <source>
        <dbReference type="PIRSR" id="PIRSR000388-3"/>
    </source>
</evidence>
<sequence length="287" mass="30902">MRLSVADLHARYLDGQRLTMVTGYDYTSARIIDRTEIPLILVGDSLGMVVQGHDSTLPVTVEEILYHTRSVARGANRALIVADLPFLSYSTPQDAIRHSGRLLAEGGAGSVKLEGGVTSADTIRCLVDVGIPVMGHIGFTPQAVHHIGLCVQGKNLARATQIYRDALAVEESGAWAVVLELIPSGLARAITERLAIPTIGIGAGPHCDGEVQVWHDILGLYDDFVPRHTRRFADLAETAARALEDYHRSVLERSFPTGENSSSLDEDILSAVLVAVDHTTGLPSGER</sequence>
<accession>K6ULE6</accession>
<dbReference type="eggNOG" id="COG0413">
    <property type="taxonomic scope" value="Bacteria"/>
</dbReference>
<evidence type="ECO:0000256" key="1">
    <source>
        <dbReference type="ARBA" id="ARBA00005033"/>
    </source>
</evidence>
<keyword evidence="7 10" id="KW-0460">Magnesium</keyword>
<dbReference type="GO" id="GO:0008168">
    <property type="term" value="F:methyltransferase activity"/>
    <property type="evidence" value="ECO:0007669"/>
    <property type="project" value="UniProtKB-KW"/>
</dbReference>
<organism evidence="11 12">
    <name type="scientific">Austwickia chelonae NBRC 105200</name>
    <dbReference type="NCBI Taxonomy" id="1184607"/>
    <lineage>
        <taxon>Bacteria</taxon>
        <taxon>Bacillati</taxon>
        <taxon>Actinomycetota</taxon>
        <taxon>Actinomycetes</taxon>
        <taxon>Micrococcales</taxon>
        <taxon>Dermatophilaceae</taxon>
        <taxon>Austwickia</taxon>
    </lineage>
</organism>
<dbReference type="GO" id="GO:0000287">
    <property type="term" value="F:magnesium ion binding"/>
    <property type="evidence" value="ECO:0007669"/>
    <property type="project" value="TreeGrafter"/>
</dbReference>
<dbReference type="FunFam" id="3.20.20.60:FF:000003">
    <property type="entry name" value="3-methyl-2-oxobutanoate hydroxymethyltransferase"/>
    <property type="match status" value="1"/>
</dbReference>
<dbReference type="OrthoDB" id="9781789at2"/>
<evidence type="ECO:0000256" key="7">
    <source>
        <dbReference type="HAMAP-Rule" id="MF_00156"/>
    </source>
</evidence>
<evidence type="ECO:0000256" key="6">
    <source>
        <dbReference type="ARBA" id="ARBA00056497"/>
    </source>
</evidence>
<keyword evidence="5 7" id="KW-0808">Transferase</keyword>
<feature type="binding site" evidence="7 10">
    <location>
        <position position="114"/>
    </location>
    <ligand>
        <name>Mg(2+)</name>
        <dbReference type="ChEBI" id="CHEBI:18420"/>
    </ligand>
</feature>
<comment type="catalytic activity">
    <reaction evidence="7">
        <text>(6R)-5,10-methylene-5,6,7,8-tetrahydrofolate + 3-methyl-2-oxobutanoate + H2O = 2-dehydropantoate + (6S)-5,6,7,8-tetrahydrofolate</text>
        <dbReference type="Rhea" id="RHEA:11824"/>
        <dbReference type="ChEBI" id="CHEBI:11561"/>
        <dbReference type="ChEBI" id="CHEBI:11851"/>
        <dbReference type="ChEBI" id="CHEBI:15377"/>
        <dbReference type="ChEBI" id="CHEBI:15636"/>
        <dbReference type="ChEBI" id="CHEBI:57453"/>
        <dbReference type="EC" id="2.1.2.11"/>
    </reaction>
</comment>
<dbReference type="NCBIfam" id="TIGR00222">
    <property type="entry name" value="panB"/>
    <property type="match status" value="1"/>
</dbReference>
<evidence type="ECO:0000256" key="8">
    <source>
        <dbReference type="PIRSR" id="PIRSR000388-1"/>
    </source>
</evidence>
<keyword evidence="7 10" id="KW-0479">Metal-binding</keyword>
<dbReference type="GO" id="GO:0015940">
    <property type="term" value="P:pantothenate biosynthetic process"/>
    <property type="evidence" value="ECO:0007669"/>
    <property type="project" value="UniProtKB-UniRule"/>
</dbReference>
<dbReference type="PANTHER" id="PTHR20881:SF0">
    <property type="entry name" value="3-METHYL-2-OXOBUTANOATE HYDROXYMETHYLTRANSFERASE"/>
    <property type="match status" value="1"/>
</dbReference>
<dbReference type="Gene3D" id="3.20.20.60">
    <property type="entry name" value="Phosphoenolpyruvate-binding domains"/>
    <property type="match status" value="1"/>
</dbReference>
<dbReference type="PIRSF" id="PIRSF000388">
    <property type="entry name" value="Pantoate_hydroxy_MeTrfase"/>
    <property type="match status" value="1"/>
</dbReference>
<dbReference type="GO" id="GO:0003864">
    <property type="term" value="F:3-methyl-2-oxobutanoate hydroxymethyltransferase activity"/>
    <property type="evidence" value="ECO:0007669"/>
    <property type="project" value="UniProtKB-UniRule"/>
</dbReference>
<dbReference type="EMBL" id="BAGZ01000005">
    <property type="protein sequence ID" value="GAB77181.1"/>
    <property type="molecule type" value="Genomic_DNA"/>
</dbReference>
<feature type="active site" description="Proton acceptor" evidence="7 8">
    <location>
        <position position="180"/>
    </location>
</feature>
<keyword evidence="11" id="KW-0489">Methyltransferase</keyword>
<dbReference type="CDD" id="cd06557">
    <property type="entry name" value="KPHMT-like"/>
    <property type="match status" value="1"/>
</dbReference>
<dbReference type="Proteomes" id="UP000008495">
    <property type="component" value="Unassembled WGS sequence"/>
</dbReference>
<feature type="binding site" evidence="7 9">
    <location>
        <position position="112"/>
    </location>
    <ligand>
        <name>3-methyl-2-oxobutanoate</name>
        <dbReference type="ChEBI" id="CHEBI:11851"/>
    </ligand>
</feature>
<comment type="pathway">
    <text evidence="1 7">Cofactor biosynthesis; (R)-pantothenate biosynthesis; (R)-pantoate from 3-methyl-2-oxobutanoate: step 1/2.</text>
</comment>
<evidence type="ECO:0000256" key="4">
    <source>
        <dbReference type="ARBA" id="ARBA00022655"/>
    </source>
</evidence>
<dbReference type="GO" id="GO:0032259">
    <property type="term" value="P:methylation"/>
    <property type="evidence" value="ECO:0007669"/>
    <property type="project" value="UniProtKB-KW"/>
</dbReference>
<comment type="similarity">
    <text evidence="2 7">Belongs to the PanB family.</text>
</comment>
<evidence type="ECO:0000256" key="9">
    <source>
        <dbReference type="PIRSR" id="PIRSR000388-2"/>
    </source>
</evidence>
<keyword evidence="4 7" id="KW-0566">Pantothenate biosynthesis</keyword>
<evidence type="ECO:0000256" key="2">
    <source>
        <dbReference type="ARBA" id="ARBA00008676"/>
    </source>
</evidence>
<evidence type="ECO:0000256" key="3">
    <source>
        <dbReference type="ARBA" id="ARBA00011424"/>
    </source>
</evidence>
<evidence type="ECO:0000313" key="12">
    <source>
        <dbReference type="Proteomes" id="UP000008495"/>
    </source>
</evidence>
<name>K6ULE6_9MICO</name>
<protein>
    <recommendedName>
        <fullName evidence="7">3-methyl-2-oxobutanoate hydroxymethyltransferase</fullName>
        <ecNumber evidence="7">2.1.2.11</ecNumber>
    </recommendedName>
    <alternativeName>
        <fullName evidence="7">Ketopantoate hydroxymethyltransferase</fullName>
        <shortName evidence="7">KPHMT</shortName>
    </alternativeName>
</protein>
<dbReference type="SUPFAM" id="SSF51621">
    <property type="entry name" value="Phosphoenolpyruvate/pyruvate domain"/>
    <property type="match status" value="1"/>
</dbReference>
<reference evidence="11 12" key="1">
    <citation type="submission" date="2012-08" db="EMBL/GenBank/DDBJ databases">
        <title>Whole genome shotgun sequence of Austwickia chelonae NBRC 105200.</title>
        <authorList>
            <person name="Yoshida I."/>
            <person name="Hosoyama A."/>
            <person name="Tsuchikane K."/>
            <person name="Katsumata H."/>
            <person name="Ando Y."/>
            <person name="Ohji S."/>
            <person name="Hamada M."/>
            <person name="Tamura T."/>
            <person name="Yamazoe A."/>
            <person name="Yamazaki S."/>
            <person name="Fujita N."/>
        </authorList>
    </citation>
    <scope>NUCLEOTIDE SEQUENCE [LARGE SCALE GENOMIC DNA]</scope>
    <source>
        <strain evidence="11 12">NBRC 105200</strain>
    </source>
</reference>
<comment type="cofactor">
    <cofactor evidence="7 10">
        <name>Mg(2+)</name>
        <dbReference type="ChEBI" id="CHEBI:18420"/>
    </cofactor>
    <text evidence="7 10">Binds 1 Mg(2+) ion per subunit.</text>
</comment>
<feature type="binding site" evidence="7 9">
    <location>
        <begin position="44"/>
        <end position="45"/>
    </location>
    <ligand>
        <name>3-methyl-2-oxobutanoate</name>
        <dbReference type="ChEBI" id="CHEBI:11851"/>
    </ligand>
</feature>
<comment type="subcellular location">
    <subcellularLocation>
        <location evidence="7">Cytoplasm</location>
    </subcellularLocation>
</comment>